<evidence type="ECO:0008006" key="3">
    <source>
        <dbReference type="Google" id="ProtNLM"/>
    </source>
</evidence>
<organism evidence="1 2">
    <name type="scientific">Botryosphaeria dothidea</name>
    <dbReference type="NCBI Taxonomy" id="55169"/>
    <lineage>
        <taxon>Eukaryota</taxon>
        <taxon>Fungi</taxon>
        <taxon>Dikarya</taxon>
        <taxon>Ascomycota</taxon>
        <taxon>Pezizomycotina</taxon>
        <taxon>Dothideomycetes</taxon>
        <taxon>Dothideomycetes incertae sedis</taxon>
        <taxon>Botryosphaeriales</taxon>
        <taxon>Botryosphaeriaceae</taxon>
        <taxon>Botryosphaeria</taxon>
    </lineage>
</organism>
<accession>A0A8H4N137</accession>
<gene>
    <name evidence="1" type="ORF">GTA08_BOTSDO09677</name>
</gene>
<dbReference type="Gene3D" id="3.40.50.1860">
    <property type="match status" value="1"/>
</dbReference>
<dbReference type="OrthoDB" id="412093at2759"/>
<reference evidence="1" key="1">
    <citation type="submission" date="2020-04" db="EMBL/GenBank/DDBJ databases">
        <title>Genome Assembly and Annotation of Botryosphaeria dothidea sdau 11-99, a Latent Pathogen of Apple Fruit Ring Rot in China.</title>
        <authorList>
            <person name="Yu C."/>
            <person name="Diao Y."/>
            <person name="Lu Q."/>
            <person name="Zhao J."/>
            <person name="Cui S."/>
            <person name="Peng C."/>
            <person name="He B."/>
            <person name="Liu H."/>
        </authorList>
    </citation>
    <scope>NUCLEOTIDE SEQUENCE [LARGE SCALE GENOMIC DNA]</scope>
    <source>
        <strain evidence="1">Sdau11-99</strain>
    </source>
</reference>
<protein>
    <recommendedName>
        <fullName evidence="3">Aspartate/glutamate racemase family protein</fullName>
    </recommendedName>
</protein>
<proteinExistence type="predicted"/>
<keyword evidence="2" id="KW-1185">Reference proteome</keyword>
<dbReference type="NCBIfam" id="NF005679">
    <property type="entry name" value="PRK07475.1"/>
    <property type="match status" value="1"/>
</dbReference>
<dbReference type="Proteomes" id="UP000572817">
    <property type="component" value="Unassembled WGS sequence"/>
</dbReference>
<evidence type="ECO:0000313" key="2">
    <source>
        <dbReference type="Proteomes" id="UP000572817"/>
    </source>
</evidence>
<sequence>MSSSALPPLGFLAVEVNIHRPPGDPYNPRTWPFPLIHELVPGSRENQIVSKEAYDAEFIGRFVNSGKNLAEKGCVGIITSCGFLAMAQRQLSDRIGIPIATSALVQIPSVRAFLGPEKIIGVLTYDGERLGERHLRELGADPAAIRIHGLPATGHTRKVIQDGVKYDSAEMEQEMVDAAVKLVESVREEGKEVGAVVLECTQMPPYAAAIQEQVGVPVYDVYTMGMWFYSGLVRKTPAAWIS</sequence>
<dbReference type="InterPro" id="IPR001920">
    <property type="entry name" value="Asp/Glu_race"/>
</dbReference>
<dbReference type="EMBL" id="WWBZ02000073">
    <property type="protein sequence ID" value="KAF4302186.1"/>
    <property type="molecule type" value="Genomic_DNA"/>
</dbReference>
<comment type="caution">
    <text evidence="1">The sequence shown here is derived from an EMBL/GenBank/DDBJ whole genome shotgun (WGS) entry which is preliminary data.</text>
</comment>
<dbReference type="AlphaFoldDB" id="A0A8H4N137"/>
<name>A0A8H4N137_9PEZI</name>
<evidence type="ECO:0000313" key="1">
    <source>
        <dbReference type="EMBL" id="KAF4302186.1"/>
    </source>
</evidence>
<dbReference type="GO" id="GO:0016855">
    <property type="term" value="F:racemase and epimerase activity, acting on amino acids and derivatives"/>
    <property type="evidence" value="ECO:0007669"/>
    <property type="project" value="InterPro"/>
</dbReference>